<sequence>MESDRYFDCTQRIFQKYPDLPDVFVKKCVHGTFQRATYEVDCVKTLKWCIEQNIGLDPIYAEELNGDPDPFSYDEINCGMSAVHFAATMKALPIDVLASAVEKRLQDINRPSESGDTPSPWPSPRTTMTLSRSAYSWQMALTRKHVPPRNKGPFWYVTFGDLNFLAKTIL</sequence>
<proteinExistence type="predicted"/>
<reference evidence="1 2" key="1">
    <citation type="submission" date="2023-01" db="EMBL/GenBank/DDBJ databases">
        <title>Analysis of 21 Apiospora genomes using comparative genomics revels a genus with tremendous synthesis potential of carbohydrate active enzymes and secondary metabolites.</title>
        <authorList>
            <person name="Sorensen T."/>
        </authorList>
    </citation>
    <scope>NUCLEOTIDE SEQUENCE [LARGE SCALE GENOMIC DNA]</scope>
    <source>
        <strain evidence="1 2">CBS 83171</strain>
    </source>
</reference>
<dbReference type="EMBL" id="JAQQWM010000007">
    <property type="protein sequence ID" value="KAK8057188.1"/>
    <property type="molecule type" value="Genomic_DNA"/>
</dbReference>
<dbReference type="Proteomes" id="UP001446871">
    <property type="component" value="Unassembled WGS sequence"/>
</dbReference>
<protein>
    <submittedName>
        <fullName evidence="1">Uncharacterized protein</fullName>
    </submittedName>
</protein>
<keyword evidence="2" id="KW-1185">Reference proteome</keyword>
<organism evidence="1 2">
    <name type="scientific">Apiospora saccharicola</name>
    <dbReference type="NCBI Taxonomy" id="335842"/>
    <lineage>
        <taxon>Eukaryota</taxon>
        <taxon>Fungi</taxon>
        <taxon>Dikarya</taxon>
        <taxon>Ascomycota</taxon>
        <taxon>Pezizomycotina</taxon>
        <taxon>Sordariomycetes</taxon>
        <taxon>Xylariomycetidae</taxon>
        <taxon>Amphisphaeriales</taxon>
        <taxon>Apiosporaceae</taxon>
        <taxon>Apiospora</taxon>
    </lineage>
</organism>
<evidence type="ECO:0000313" key="2">
    <source>
        <dbReference type="Proteomes" id="UP001446871"/>
    </source>
</evidence>
<name>A0ABR1UE58_9PEZI</name>
<evidence type="ECO:0000313" key="1">
    <source>
        <dbReference type="EMBL" id="KAK8057188.1"/>
    </source>
</evidence>
<accession>A0ABR1UE58</accession>
<comment type="caution">
    <text evidence="1">The sequence shown here is derived from an EMBL/GenBank/DDBJ whole genome shotgun (WGS) entry which is preliminary data.</text>
</comment>
<gene>
    <name evidence="1" type="ORF">PG996_011125</name>
</gene>